<protein>
    <submittedName>
        <fullName evidence="2">Uncharacterized protein</fullName>
    </submittedName>
</protein>
<comment type="caution">
    <text evidence="2">The sequence shown here is derived from an EMBL/GenBank/DDBJ whole genome shotgun (WGS) entry which is preliminary data.</text>
</comment>
<feature type="compositionally biased region" description="Polar residues" evidence="1">
    <location>
        <begin position="69"/>
        <end position="78"/>
    </location>
</feature>
<proteinExistence type="predicted"/>
<name>A0A9W6QHV6_9PSEU</name>
<feature type="region of interest" description="Disordered" evidence="1">
    <location>
        <begin position="69"/>
        <end position="118"/>
    </location>
</feature>
<keyword evidence="3" id="KW-1185">Reference proteome</keyword>
<dbReference type="EMBL" id="BSSD01000002">
    <property type="protein sequence ID" value="GLW90743.1"/>
    <property type="molecule type" value="Genomic_DNA"/>
</dbReference>
<sequence length="118" mass="13318">MDDIDDAVTRVNVRSLTEQDSAVLTEDLAQRWGDVARRQDRGRHLVEQWLEEVVVDPVDDYDFRVRATQTPGGVQTPETRADDYHAVPRTRSVDDRSHTPGVPLGEIGKPLSPSVTRR</sequence>
<dbReference type="AlphaFoldDB" id="A0A9W6QHV6"/>
<feature type="compositionally biased region" description="Basic and acidic residues" evidence="1">
    <location>
        <begin position="79"/>
        <end position="98"/>
    </location>
</feature>
<evidence type="ECO:0000313" key="2">
    <source>
        <dbReference type="EMBL" id="GLW90743.1"/>
    </source>
</evidence>
<dbReference type="Proteomes" id="UP001165042">
    <property type="component" value="Unassembled WGS sequence"/>
</dbReference>
<evidence type="ECO:0000313" key="3">
    <source>
        <dbReference type="Proteomes" id="UP001165042"/>
    </source>
</evidence>
<evidence type="ECO:0000256" key="1">
    <source>
        <dbReference type="SAM" id="MobiDB-lite"/>
    </source>
</evidence>
<accession>A0A9W6QHV6</accession>
<reference evidence="2" key="1">
    <citation type="submission" date="2023-02" db="EMBL/GenBank/DDBJ databases">
        <title>Actinokineospora globicatena NBRC 15670.</title>
        <authorList>
            <person name="Ichikawa N."/>
            <person name="Sato H."/>
            <person name="Tonouchi N."/>
        </authorList>
    </citation>
    <scope>NUCLEOTIDE SEQUENCE</scope>
    <source>
        <strain evidence="2">NBRC 15670</strain>
    </source>
</reference>
<organism evidence="2 3">
    <name type="scientific">Actinokineospora globicatena</name>
    <dbReference type="NCBI Taxonomy" id="103729"/>
    <lineage>
        <taxon>Bacteria</taxon>
        <taxon>Bacillati</taxon>
        <taxon>Actinomycetota</taxon>
        <taxon>Actinomycetes</taxon>
        <taxon>Pseudonocardiales</taxon>
        <taxon>Pseudonocardiaceae</taxon>
        <taxon>Actinokineospora</taxon>
    </lineage>
</organism>
<gene>
    <name evidence="2" type="ORF">Aglo03_15590</name>
</gene>